<name>A0A016EFF9_BACFG</name>
<evidence type="ECO:0000313" key="2">
    <source>
        <dbReference type="Proteomes" id="UP000020938"/>
    </source>
</evidence>
<sequence>MGRIGSVSECYALSRIWTNCLVEKELQLLVEPYRQVQNSG</sequence>
<comment type="caution">
    <text evidence="1">The sequence shown here is derived from an EMBL/GenBank/DDBJ whole genome shotgun (WGS) entry which is preliminary data.</text>
</comment>
<reference evidence="1 2" key="1">
    <citation type="submission" date="2014-02" db="EMBL/GenBank/DDBJ databases">
        <authorList>
            <person name="Sears C."/>
            <person name="Carroll K."/>
            <person name="Sack B.R."/>
            <person name="Qadri F."/>
            <person name="Myers L.L."/>
            <person name="Chung G.-T."/>
            <person name="Escheverria P."/>
            <person name="Fraser C.M."/>
            <person name="Sadzewicz L."/>
            <person name="Shefchek K.A."/>
            <person name="Tallon L."/>
            <person name="Das S.P."/>
            <person name="Daugherty S."/>
            <person name="Mongodin E.F."/>
        </authorList>
    </citation>
    <scope>NUCLEOTIDE SEQUENCE [LARGE SCALE GENOMIC DNA]</scope>
    <source>
        <strain evidence="1 2">3976T8</strain>
    </source>
</reference>
<dbReference type="EMBL" id="JGDS01000006">
    <property type="protein sequence ID" value="EXZ75841.1"/>
    <property type="molecule type" value="Genomic_DNA"/>
</dbReference>
<protein>
    <submittedName>
        <fullName evidence="1">Uncharacterized protein</fullName>
    </submittedName>
</protein>
<dbReference type="AlphaFoldDB" id="A0A016EFF9"/>
<gene>
    <name evidence="1" type="ORF">M123_4700</name>
</gene>
<evidence type="ECO:0000313" key="1">
    <source>
        <dbReference type="EMBL" id="EXZ75841.1"/>
    </source>
</evidence>
<dbReference type="Proteomes" id="UP000020938">
    <property type="component" value="Unassembled WGS sequence"/>
</dbReference>
<organism evidence="1 2">
    <name type="scientific">Bacteroides fragilis str. 3976T8</name>
    <dbReference type="NCBI Taxonomy" id="1339314"/>
    <lineage>
        <taxon>Bacteria</taxon>
        <taxon>Pseudomonadati</taxon>
        <taxon>Bacteroidota</taxon>
        <taxon>Bacteroidia</taxon>
        <taxon>Bacteroidales</taxon>
        <taxon>Bacteroidaceae</taxon>
        <taxon>Bacteroides</taxon>
    </lineage>
</organism>
<accession>A0A016EFF9</accession>
<proteinExistence type="predicted"/>